<evidence type="ECO:0000313" key="5">
    <source>
        <dbReference type="Proteomes" id="UP001156627"/>
    </source>
</evidence>
<dbReference type="SUPFAM" id="SSF56529">
    <property type="entry name" value="FAH"/>
    <property type="match status" value="1"/>
</dbReference>
<keyword evidence="5" id="KW-1185">Reference proteome</keyword>
<dbReference type="EMBL" id="BSOA01000044">
    <property type="protein sequence ID" value="GLQ89903.1"/>
    <property type="molecule type" value="Genomic_DNA"/>
</dbReference>
<reference evidence="5" key="1">
    <citation type="journal article" date="2019" name="Int. J. Syst. Evol. Microbiol.">
        <title>The Global Catalogue of Microorganisms (GCM) 10K type strain sequencing project: providing services to taxonomists for standard genome sequencing and annotation.</title>
        <authorList>
            <consortium name="The Broad Institute Genomics Platform"/>
            <consortium name="The Broad Institute Genome Sequencing Center for Infectious Disease"/>
            <person name="Wu L."/>
            <person name="Ma J."/>
        </authorList>
    </citation>
    <scope>NUCLEOTIDE SEQUENCE [LARGE SCALE GENOMIC DNA]</scope>
    <source>
        <strain evidence="5">NBRC 111981</strain>
    </source>
</reference>
<dbReference type="InterPro" id="IPR051121">
    <property type="entry name" value="FAH"/>
</dbReference>
<dbReference type="InterPro" id="IPR011234">
    <property type="entry name" value="Fumarylacetoacetase-like_C"/>
</dbReference>
<evidence type="ECO:0000313" key="4">
    <source>
        <dbReference type="EMBL" id="GLQ89903.1"/>
    </source>
</evidence>
<comment type="caution">
    <text evidence="4">The sequence shown here is derived from an EMBL/GenBank/DDBJ whole genome shotgun (WGS) entry which is preliminary data.</text>
</comment>
<dbReference type="Proteomes" id="UP001156627">
    <property type="component" value="Unassembled WGS sequence"/>
</dbReference>
<proteinExistence type="inferred from homology"/>
<dbReference type="Gene3D" id="3.90.850.10">
    <property type="entry name" value="Fumarylacetoacetase-like, C-terminal domain"/>
    <property type="match status" value="1"/>
</dbReference>
<sequence length="287" mass="30924">MKLVRYGAAGKEKPGLVDKDGALRDLSAVVNDIDTQALSREGRTRLAAIDPNTLPLVSGEPRYGAPVAHVSKFICVGLNYSEHAAETGAPIPEQPILFMKATSAINGPNDDVIIPQGSVKTDWEVELGVVIGETARSVSVEDALAHVAGYVVINDLSEREFQLEHGGQWVKGKSCDSFGPIGPWLVTTDELPDPQQLGLWLEVNGHRYQNGNTRTMIFGVAQLVSYISRYMTLLPGDVISTGTPSGVGLGLKPPVYLRPGDKIELGIDGLGRQRQQVRAHPNDRNSV</sequence>
<accession>A0ABQ5XFN3</accession>
<keyword evidence="4" id="KW-0413">Isomerase</keyword>
<dbReference type="RefSeq" id="WP_284333339.1">
    <property type="nucleotide sequence ID" value="NZ_BSOA01000044.1"/>
</dbReference>
<organism evidence="4 5">
    <name type="scientific">Dyella flagellata</name>
    <dbReference type="NCBI Taxonomy" id="1867833"/>
    <lineage>
        <taxon>Bacteria</taxon>
        <taxon>Pseudomonadati</taxon>
        <taxon>Pseudomonadota</taxon>
        <taxon>Gammaproteobacteria</taxon>
        <taxon>Lysobacterales</taxon>
        <taxon>Rhodanobacteraceae</taxon>
        <taxon>Dyella</taxon>
    </lineage>
</organism>
<dbReference type="InterPro" id="IPR036663">
    <property type="entry name" value="Fumarylacetoacetase_C_sf"/>
</dbReference>
<evidence type="ECO:0000256" key="1">
    <source>
        <dbReference type="ARBA" id="ARBA00010211"/>
    </source>
</evidence>
<name>A0ABQ5XFN3_9GAMM</name>
<dbReference type="Pfam" id="PF01557">
    <property type="entry name" value="FAA_hydrolase"/>
    <property type="match status" value="1"/>
</dbReference>
<dbReference type="PANTHER" id="PTHR42796:SF4">
    <property type="entry name" value="FUMARYLACETOACETATE HYDROLASE DOMAIN-CONTAINING PROTEIN 2A"/>
    <property type="match status" value="1"/>
</dbReference>
<dbReference type="GO" id="GO:0016853">
    <property type="term" value="F:isomerase activity"/>
    <property type="evidence" value="ECO:0007669"/>
    <property type="project" value="UniProtKB-KW"/>
</dbReference>
<comment type="similarity">
    <text evidence="1">Belongs to the FAH family.</text>
</comment>
<feature type="domain" description="Fumarylacetoacetase-like C-terminal" evidence="3">
    <location>
        <begin position="72"/>
        <end position="278"/>
    </location>
</feature>
<gene>
    <name evidence="4" type="ORF">GCM10007898_34780</name>
</gene>
<evidence type="ECO:0000256" key="2">
    <source>
        <dbReference type="ARBA" id="ARBA00022723"/>
    </source>
</evidence>
<evidence type="ECO:0000259" key="3">
    <source>
        <dbReference type="Pfam" id="PF01557"/>
    </source>
</evidence>
<protein>
    <submittedName>
        <fullName evidence="4">2-hydroxyhepta-2,4-diene-1,7-dioate isomerase</fullName>
    </submittedName>
</protein>
<keyword evidence="2" id="KW-0479">Metal-binding</keyword>
<dbReference type="PANTHER" id="PTHR42796">
    <property type="entry name" value="FUMARYLACETOACETATE HYDROLASE DOMAIN-CONTAINING PROTEIN 2A-RELATED"/>
    <property type="match status" value="1"/>
</dbReference>